<keyword evidence="1" id="KW-0472">Membrane</keyword>
<dbReference type="AlphaFoldDB" id="A0A9W6GUB1"/>
<evidence type="ECO:0000256" key="1">
    <source>
        <dbReference type="SAM" id="Phobius"/>
    </source>
</evidence>
<keyword evidence="1" id="KW-1133">Transmembrane helix</keyword>
<gene>
    <name evidence="2" type="ORF">LMG27198_21830</name>
</gene>
<evidence type="ECO:0000313" key="3">
    <source>
        <dbReference type="Proteomes" id="UP001144323"/>
    </source>
</evidence>
<feature type="transmembrane region" description="Helical" evidence="1">
    <location>
        <begin position="71"/>
        <end position="90"/>
    </location>
</feature>
<sequence>MSPTTLYLAKLMGAYSLFAAAWLMWRREAALGLVDRISNDPVFESMIGTLRLSVGLAIVLGHNRWGGVLEALVSLVGWIALMSGIATMFLPTGTLRRAIVWMRFREKLSLYALISSLLGAALFIGGVTA</sequence>
<keyword evidence="1" id="KW-0812">Transmembrane</keyword>
<feature type="transmembrane region" description="Helical" evidence="1">
    <location>
        <begin position="110"/>
        <end position="128"/>
    </location>
</feature>
<protein>
    <recommendedName>
        <fullName evidence="4">DUF2065 domain-containing protein</fullName>
    </recommendedName>
</protein>
<keyword evidence="3" id="KW-1185">Reference proteome</keyword>
<reference evidence="2" key="1">
    <citation type="journal article" date="2023" name="Int. J. Syst. Evol. Microbiol.">
        <title>Methylocystis iwaonis sp. nov., a type II methane-oxidizing bacterium from surface soil of a rice paddy field in Japan, and emended description of the genus Methylocystis (ex Whittenbury et al. 1970) Bowman et al. 1993.</title>
        <authorList>
            <person name="Kaise H."/>
            <person name="Sawadogo J.B."/>
            <person name="Alam M.S."/>
            <person name="Ueno C."/>
            <person name="Dianou D."/>
            <person name="Shinjo R."/>
            <person name="Asakawa S."/>
        </authorList>
    </citation>
    <scope>NUCLEOTIDE SEQUENCE</scope>
    <source>
        <strain evidence="2">LMG27198</strain>
    </source>
</reference>
<name>A0A9W6GUB1_9HYPH</name>
<dbReference type="RefSeq" id="WP_281802854.1">
    <property type="nucleotide sequence ID" value="NZ_BSEC01000001.1"/>
</dbReference>
<comment type="caution">
    <text evidence="2">The sequence shown here is derived from an EMBL/GenBank/DDBJ whole genome shotgun (WGS) entry which is preliminary data.</text>
</comment>
<feature type="transmembrane region" description="Helical" evidence="1">
    <location>
        <begin position="6"/>
        <end position="25"/>
    </location>
</feature>
<evidence type="ECO:0008006" key="4">
    <source>
        <dbReference type="Google" id="ProtNLM"/>
    </source>
</evidence>
<accession>A0A9W6GUB1</accession>
<evidence type="ECO:0000313" key="2">
    <source>
        <dbReference type="EMBL" id="GLI93191.1"/>
    </source>
</evidence>
<organism evidence="2 3">
    <name type="scientific">Methylocystis echinoides</name>
    <dbReference type="NCBI Taxonomy" id="29468"/>
    <lineage>
        <taxon>Bacteria</taxon>
        <taxon>Pseudomonadati</taxon>
        <taxon>Pseudomonadota</taxon>
        <taxon>Alphaproteobacteria</taxon>
        <taxon>Hyphomicrobiales</taxon>
        <taxon>Methylocystaceae</taxon>
        <taxon>Methylocystis</taxon>
    </lineage>
</organism>
<dbReference type="EMBL" id="BSEC01000001">
    <property type="protein sequence ID" value="GLI93191.1"/>
    <property type="molecule type" value="Genomic_DNA"/>
</dbReference>
<proteinExistence type="predicted"/>
<dbReference type="Proteomes" id="UP001144323">
    <property type="component" value="Unassembled WGS sequence"/>
</dbReference>